<dbReference type="Proteomes" id="UP000321057">
    <property type="component" value="Unassembled WGS sequence"/>
</dbReference>
<protein>
    <submittedName>
        <fullName evidence="2">Uncharacterized protein</fullName>
    </submittedName>
</protein>
<gene>
    <name evidence="2" type="ORF">NCTC12195_01525</name>
    <name evidence="1" type="ORF">SGA02_03640</name>
</gene>
<keyword evidence="4" id="KW-1185">Reference proteome</keyword>
<dbReference type="AlphaFoldDB" id="A0A0D0SEL2"/>
<proteinExistence type="predicted"/>
<evidence type="ECO:0000313" key="4">
    <source>
        <dbReference type="Proteomes" id="UP000321057"/>
    </source>
</evidence>
<reference evidence="2 3" key="1">
    <citation type="submission" date="2018-06" db="EMBL/GenBank/DDBJ databases">
        <authorList>
            <consortium name="Pathogen Informatics"/>
            <person name="Doyle S."/>
        </authorList>
    </citation>
    <scope>NUCLEOTIDE SEQUENCE [LARGE SCALE GENOMIC DNA]</scope>
    <source>
        <strain evidence="2 3">NCTC12195</strain>
    </source>
</reference>
<dbReference type="EMBL" id="UHDK01000001">
    <property type="protein sequence ID" value="SUM32085.1"/>
    <property type="molecule type" value="Genomic_DNA"/>
</dbReference>
<sequence>MNDIKSLKSEKEVLDFLFGLIKIEITKTNIESISSMIYEMMLKHPTATSWFDFRFAVSEENKVLAELISVNEKNLESVMLRKYREDARKTRKALLGYCEMEPLYTPE</sequence>
<reference evidence="1 4" key="2">
    <citation type="submission" date="2019-07" db="EMBL/GenBank/DDBJ databases">
        <title>Whole genome shotgun sequence of Staphylococcus gallinarum NBRC 109767.</title>
        <authorList>
            <person name="Hosoyama A."/>
            <person name="Uohara A."/>
            <person name="Ohji S."/>
            <person name="Ichikawa N."/>
        </authorList>
    </citation>
    <scope>NUCLEOTIDE SEQUENCE [LARGE SCALE GENOMIC DNA]</scope>
    <source>
        <strain evidence="1 4">NBRC 109767</strain>
    </source>
</reference>
<evidence type="ECO:0000313" key="2">
    <source>
        <dbReference type="EMBL" id="SUM32085.1"/>
    </source>
</evidence>
<organism evidence="2 3">
    <name type="scientific">Staphylococcus gallinarum</name>
    <dbReference type="NCBI Taxonomy" id="1293"/>
    <lineage>
        <taxon>Bacteria</taxon>
        <taxon>Bacillati</taxon>
        <taxon>Bacillota</taxon>
        <taxon>Bacilli</taxon>
        <taxon>Bacillales</taxon>
        <taxon>Staphylococcaceae</taxon>
        <taxon>Staphylococcus</taxon>
    </lineage>
</organism>
<name>A0A0D0SEL2_STAGA</name>
<dbReference type="EMBL" id="BKAX01000001">
    <property type="protein sequence ID" value="GEQ04536.1"/>
    <property type="molecule type" value="Genomic_DNA"/>
</dbReference>
<evidence type="ECO:0000313" key="3">
    <source>
        <dbReference type="Proteomes" id="UP000255277"/>
    </source>
</evidence>
<accession>A0A0D0SEL2</accession>
<dbReference type="STRING" id="1293.SH09_10800"/>
<evidence type="ECO:0000313" key="1">
    <source>
        <dbReference type="EMBL" id="GEQ04536.1"/>
    </source>
</evidence>
<dbReference type="Proteomes" id="UP000255277">
    <property type="component" value="Unassembled WGS sequence"/>
</dbReference>